<keyword evidence="2" id="KW-0472">Membrane</keyword>
<protein>
    <submittedName>
        <fullName evidence="4">MlaD family protein</fullName>
    </submittedName>
</protein>
<comment type="caution">
    <text evidence="4">The sequence shown here is derived from an EMBL/GenBank/DDBJ whole genome shotgun (WGS) entry which is preliminary data.</text>
</comment>
<proteinExistence type="predicted"/>
<dbReference type="PANTHER" id="PTHR33371">
    <property type="entry name" value="INTERMEMBRANE PHOSPHOLIPID TRANSPORT SYSTEM BINDING PROTEIN MLAD-RELATED"/>
    <property type="match status" value="1"/>
</dbReference>
<evidence type="ECO:0000313" key="4">
    <source>
        <dbReference type="EMBL" id="MDF1611448.1"/>
    </source>
</evidence>
<feature type="domain" description="Mce/MlaD" evidence="3">
    <location>
        <begin position="38"/>
        <end position="113"/>
    </location>
</feature>
<organism evidence="4 5">
    <name type="scientific">Stygiobacter electus</name>
    <dbReference type="NCBI Taxonomy" id="3032292"/>
    <lineage>
        <taxon>Bacteria</taxon>
        <taxon>Pseudomonadati</taxon>
        <taxon>Ignavibacteriota</taxon>
        <taxon>Ignavibacteria</taxon>
        <taxon>Ignavibacteriales</taxon>
        <taxon>Melioribacteraceae</taxon>
        <taxon>Stygiobacter</taxon>
    </lineage>
</organism>
<dbReference type="Proteomes" id="UP001221302">
    <property type="component" value="Unassembled WGS sequence"/>
</dbReference>
<dbReference type="PANTHER" id="PTHR33371:SF4">
    <property type="entry name" value="INTERMEMBRANE PHOSPHOLIPID TRANSPORT SYSTEM BINDING PROTEIN MLAD"/>
    <property type="match status" value="1"/>
</dbReference>
<reference evidence="4" key="1">
    <citation type="submission" date="2023-03" db="EMBL/GenBank/DDBJ databases">
        <title>Stygiobacter electus gen. nov., sp. nov., facultatively anaerobic thermotolerant bacterium of the class Ignavibacteria from a well of Yessentuki mineral water deposit.</title>
        <authorList>
            <person name="Podosokorskaya O.A."/>
            <person name="Elcheninov A.G."/>
            <person name="Petrova N.F."/>
            <person name="Zavarzina D.G."/>
            <person name="Kublanov I.V."/>
            <person name="Merkel A.Y."/>
        </authorList>
    </citation>
    <scope>NUCLEOTIDE SEQUENCE</scope>
    <source>
        <strain evidence="4">09-Me</strain>
    </source>
</reference>
<keyword evidence="2" id="KW-0812">Transmembrane</keyword>
<evidence type="ECO:0000256" key="1">
    <source>
        <dbReference type="SAM" id="Coils"/>
    </source>
</evidence>
<sequence length="302" mass="33711">MKDQRKTEIKVGITVFLALIIFVWVFGWAKNLSISSNKIEIKVQFSSVAGLEVGDPVTINGVRKGYVKDISINQDKVLTLLQLDENVTLKNDSKFYITMLDLMGGKKIEIYPGSSAEVIDKNKIQNGEFVGDIASAMAMLGSVQSDLVDVIKDVKITLSNVNNILTDKEFNNNLKISLENLAEISNKLDNLLNQNSTEINKLLKNGNELTTQVNELIKTNKDSISQTLTSIKQVLNESKNLISKVNDLMDKTNKSENNLGKILNDKELMDEIKVSITQIKELTKILIEQLKDKGIEVNAHIF</sequence>
<accession>A0AAE3TDQ1</accession>
<keyword evidence="2" id="KW-1133">Transmembrane helix</keyword>
<evidence type="ECO:0000259" key="3">
    <source>
        <dbReference type="Pfam" id="PF02470"/>
    </source>
</evidence>
<dbReference type="InterPro" id="IPR052336">
    <property type="entry name" value="MlaD_Phospholipid_Transporter"/>
</dbReference>
<dbReference type="InterPro" id="IPR003399">
    <property type="entry name" value="Mce/MlaD"/>
</dbReference>
<name>A0AAE3TDQ1_9BACT</name>
<keyword evidence="1" id="KW-0175">Coiled coil</keyword>
<evidence type="ECO:0000256" key="2">
    <source>
        <dbReference type="SAM" id="Phobius"/>
    </source>
</evidence>
<dbReference type="AlphaFoldDB" id="A0AAE3TDQ1"/>
<feature type="transmembrane region" description="Helical" evidence="2">
    <location>
        <begin position="12"/>
        <end position="29"/>
    </location>
</feature>
<dbReference type="Pfam" id="PF02470">
    <property type="entry name" value="MlaD"/>
    <property type="match status" value="1"/>
</dbReference>
<dbReference type="EMBL" id="JARGDL010000004">
    <property type="protein sequence ID" value="MDF1611448.1"/>
    <property type="molecule type" value="Genomic_DNA"/>
</dbReference>
<feature type="coiled-coil region" evidence="1">
    <location>
        <begin position="174"/>
        <end position="201"/>
    </location>
</feature>
<gene>
    <name evidence="4" type="ORF">P0M35_04745</name>
</gene>
<keyword evidence="5" id="KW-1185">Reference proteome</keyword>
<dbReference type="RefSeq" id="WP_321535215.1">
    <property type="nucleotide sequence ID" value="NZ_JARGDL010000004.1"/>
</dbReference>
<evidence type="ECO:0000313" key="5">
    <source>
        <dbReference type="Proteomes" id="UP001221302"/>
    </source>
</evidence>